<dbReference type="GO" id="GO:0071949">
    <property type="term" value="F:FAD binding"/>
    <property type="evidence" value="ECO:0007669"/>
    <property type="project" value="InterPro"/>
</dbReference>
<gene>
    <name evidence="5" type="ORF">GNZ13_17905</name>
</gene>
<dbReference type="AlphaFoldDB" id="A0A972NPP2"/>
<dbReference type="Gene3D" id="3.40.30.120">
    <property type="match status" value="1"/>
</dbReference>
<feature type="region of interest" description="Disordered" evidence="3">
    <location>
        <begin position="33"/>
        <end position="57"/>
    </location>
</feature>
<comment type="caution">
    <text evidence="5">The sequence shown here is derived from an EMBL/GenBank/DDBJ whole genome shotgun (WGS) entry which is preliminary data.</text>
</comment>
<evidence type="ECO:0000313" key="6">
    <source>
        <dbReference type="Proteomes" id="UP000655523"/>
    </source>
</evidence>
<dbReference type="InterPro" id="IPR002938">
    <property type="entry name" value="FAD-bd"/>
</dbReference>
<dbReference type="SUPFAM" id="SSF51905">
    <property type="entry name" value="FAD/NAD(P)-binding domain"/>
    <property type="match status" value="1"/>
</dbReference>
<dbReference type="GO" id="GO:0016709">
    <property type="term" value="F:oxidoreductase activity, acting on paired donors, with incorporation or reduction of molecular oxygen, NAD(P)H as one donor, and incorporation of one atom of oxygen"/>
    <property type="evidence" value="ECO:0007669"/>
    <property type="project" value="UniProtKB-ARBA"/>
</dbReference>
<evidence type="ECO:0000256" key="3">
    <source>
        <dbReference type="SAM" id="MobiDB-lite"/>
    </source>
</evidence>
<accession>A0A972NPP2</accession>
<dbReference type="EMBL" id="WOEZ01000092">
    <property type="protein sequence ID" value="NPT56409.1"/>
    <property type="molecule type" value="Genomic_DNA"/>
</dbReference>
<dbReference type="Gene3D" id="3.30.9.10">
    <property type="entry name" value="D-Amino Acid Oxidase, subunit A, domain 2"/>
    <property type="match status" value="1"/>
</dbReference>
<evidence type="ECO:0000256" key="2">
    <source>
        <dbReference type="ARBA" id="ARBA00022827"/>
    </source>
</evidence>
<sequence>MHDPRPATPANSWSRLTPGITARVAPLHAIRPFRRRPDAQSGATMRGQYGVGRHSLQQRARARMLGYDATRTCRSGRSCASTPMNWEMGSDMIETDVLIVGTGPAGAASSLFLSKHGISNMAISRGRSTANTPRAHITNQRTMEALRDAGLEKQCMALASPGTDIEHHFWLRSLGGEELARTYAWGNDPSRKSDYESASPCSLCDLPQTQMEPILLAEAARLGSQIRFDTELLSFEQDDAGVTAIIRDLLTNETIQVRAKYMIGADGARSRVVEQLGIPLVGQHGLGNIFNVLVDVDLSDYVTHRRGIFYQIIQPDVSAWSPIGLFRMVRPWDQWIAVLVVPEAAGTPTPTTQDFEKRIRELVGDPHLSMKIISASMWTINDVVAEHYAVGRVMCMGDAVHRHPPANGLGSNTCIQDAFNLSWKLALVLQGKAHPKLLDSFNAERQPVGHQIVKRANKSMMLNGTVWDLLGAGTRGGSTEPRRSVFETREGRAALRQALDTMKYEQHAHGVEMNRRYASGAVVEDGTPDPGFERDPELYYQPSTRPGSPLPHAWLGTRQPGPRISTLDVAGKQRFVLFTGHGGEPWREAARTVSERTGVDIKIVMIGASLDYEDLYGTWQSLSEIEEDGCILVRPDLYIGWRSATLPAEPLRALDSAMMQILELTSAR</sequence>
<dbReference type="Gene3D" id="3.50.50.60">
    <property type="entry name" value="FAD/NAD(P)-binding domain"/>
    <property type="match status" value="1"/>
</dbReference>
<dbReference type="Pfam" id="PF01494">
    <property type="entry name" value="FAD_binding_3"/>
    <property type="match status" value="1"/>
</dbReference>
<organism evidence="5 6">
    <name type="scientific">Paraburkholderia elongata</name>
    <dbReference type="NCBI Taxonomy" id="2675747"/>
    <lineage>
        <taxon>Bacteria</taxon>
        <taxon>Pseudomonadati</taxon>
        <taxon>Pseudomonadota</taxon>
        <taxon>Betaproteobacteria</taxon>
        <taxon>Burkholderiales</taxon>
        <taxon>Burkholderiaceae</taxon>
        <taxon>Paraburkholderia</taxon>
    </lineage>
</organism>
<dbReference type="PANTHER" id="PTHR43004:SF8">
    <property type="entry name" value="FAD-BINDING DOMAIN-CONTAINING PROTEIN-RELATED"/>
    <property type="match status" value="1"/>
</dbReference>
<keyword evidence="1" id="KW-0285">Flavoprotein</keyword>
<protein>
    <submittedName>
        <fullName evidence="5">2,4-dichlorophenol 6-monooxygenase</fullName>
    </submittedName>
</protein>
<dbReference type="PANTHER" id="PTHR43004">
    <property type="entry name" value="TRK SYSTEM POTASSIUM UPTAKE PROTEIN"/>
    <property type="match status" value="1"/>
</dbReference>
<evidence type="ECO:0000256" key="1">
    <source>
        <dbReference type="ARBA" id="ARBA00022630"/>
    </source>
</evidence>
<keyword evidence="2" id="KW-0274">FAD</keyword>
<proteinExistence type="predicted"/>
<keyword evidence="6" id="KW-1185">Reference proteome</keyword>
<feature type="domain" description="FAD-binding" evidence="4">
    <location>
        <begin position="94"/>
        <end position="456"/>
    </location>
</feature>
<name>A0A972NPP2_9BURK</name>
<dbReference type="PRINTS" id="PR00420">
    <property type="entry name" value="RNGMNOXGNASE"/>
</dbReference>
<dbReference type="Proteomes" id="UP000655523">
    <property type="component" value="Unassembled WGS sequence"/>
</dbReference>
<reference evidence="5 6" key="1">
    <citation type="submission" date="2019-11" db="EMBL/GenBank/DDBJ databases">
        <title>Metabolism of dissolved organic matter in forest soils.</title>
        <authorList>
            <person name="Cyle K.T."/>
            <person name="Wilhelm R.C."/>
            <person name="Martinez C.E."/>
        </authorList>
    </citation>
    <scope>NUCLEOTIDE SEQUENCE [LARGE SCALE GENOMIC DNA]</scope>
    <source>
        <strain evidence="5 6">5N</strain>
    </source>
</reference>
<evidence type="ECO:0000313" key="5">
    <source>
        <dbReference type="EMBL" id="NPT56409.1"/>
    </source>
</evidence>
<dbReference type="InterPro" id="IPR036188">
    <property type="entry name" value="FAD/NAD-bd_sf"/>
</dbReference>
<dbReference type="Pfam" id="PF21274">
    <property type="entry name" value="Rng_hyd_C"/>
    <property type="match status" value="1"/>
</dbReference>
<dbReference type="InterPro" id="IPR050641">
    <property type="entry name" value="RIFMO-like"/>
</dbReference>
<evidence type="ECO:0000259" key="4">
    <source>
        <dbReference type="Pfam" id="PF01494"/>
    </source>
</evidence>